<gene>
    <name evidence="3" type="ORF">PBT88_16425</name>
</gene>
<organism evidence="3 4">
    <name type="scientific">Sphingomonas abietis</name>
    <dbReference type="NCBI Taxonomy" id="3012344"/>
    <lineage>
        <taxon>Bacteria</taxon>
        <taxon>Pseudomonadati</taxon>
        <taxon>Pseudomonadota</taxon>
        <taxon>Alphaproteobacteria</taxon>
        <taxon>Sphingomonadales</taxon>
        <taxon>Sphingomonadaceae</taxon>
        <taxon>Sphingomonas</taxon>
    </lineage>
</organism>
<protein>
    <submittedName>
        <fullName evidence="3">Uncharacterized protein</fullName>
    </submittedName>
</protein>
<dbReference type="Proteomes" id="UP001210865">
    <property type="component" value="Chromosome"/>
</dbReference>
<name>A0ABY7NK71_9SPHN</name>
<feature type="compositionally biased region" description="Polar residues" evidence="1">
    <location>
        <begin position="1"/>
        <end position="12"/>
    </location>
</feature>
<accession>A0ABY7NK71</accession>
<reference evidence="3 4" key="1">
    <citation type="submission" date="2022-12" db="EMBL/GenBank/DDBJ databases">
        <title>Sphingomonas abieness sp. nov., an endophytic bacterium isolated from Abies koreana.</title>
        <authorList>
            <person name="Jiang L."/>
            <person name="Lee J."/>
        </authorList>
    </citation>
    <scope>NUCLEOTIDE SEQUENCE [LARGE SCALE GENOMIC DNA]</scope>
    <source>
        <strain evidence="4">PAMB 00755</strain>
    </source>
</reference>
<evidence type="ECO:0000256" key="1">
    <source>
        <dbReference type="SAM" id="MobiDB-lite"/>
    </source>
</evidence>
<dbReference type="RefSeq" id="WP_270076386.1">
    <property type="nucleotide sequence ID" value="NZ_CP115174.1"/>
</dbReference>
<dbReference type="EMBL" id="CP115174">
    <property type="protein sequence ID" value="WBO21738.1"/>
    <property type="molecule type" value="Genomic_DNA"/>
</dbReference>
<evidence type="ECO:0000256" key="2">
    <source>
        <dbReference type="SAM" id="Phobius"/>
    </source>
</evidence>
<feature type="transmembrane region" description="Helical" evidence="2">
    <location>
        <begin position="137"/>
        <end position="163"/>
    </location>
</feature>
<sequence length="165" mass="18329">MNATPATESTQPAAAKPERKHDDLKAEYLLIQGQYEAFDQRALGMKALATPLLGAGLAAGTKEGSPAILWATILVAVSLWLLEGIWKGFQKNLAGRIEALEAWYRGEGEDDLAPFQIYSWWNAVPWKDRFWYVTTRLIAPFIALPYAAVIVVCFIGLFANLYVPK</sequence>
<feature type="transmembrane region" description="Helical" evidence="2">
    <location>
        <begin position="67"/>
        <end position="86"/>
    </location>
</feature>
<evidence type="ECO:0000313" key="3">
    <source>
        <dbReference type="EMBL" id="WBO21738.1"/>
    </source>
</evidence>
<evidence type="ECO:0000313" key="4">
    <source>
        <dbReference type="Proteomes" id="UP001210865"/>
    </source>
</evidence>
<proteinExistence type="predicted"/>
<keyword evidence="2" id="KW-1133">Transmembrane helix</keyword>
<keyword evidence="2" id="KW-0472">Membrane</keyword>
<keyword evidence="4" id="KW-1185">Reference proteome</keyword>
<keyword evidence="2" id="KW-0812">Transmembrane</keyword>
<feature type="region of interest" description="Disordered" evidence="1">
    <location>
        <begin position="1"/>
        <end position="20"/>
    </location>
</feature>